<feature type="domain" description="ABC transporter" evidence="5">
    <location>
        <begin position="2"/>
        <end position="227"/>
    </location>
</feature>
<evidence type="ECO:0000256" key="3">
    <source>
        <dbReference type="ARBA" id="ARBA00022741"/>
    </source>
</evidence>
<dbReference type="SUPFAM" id="SSF52540">
    <property type="entry name" value="P-loop containing nucleoside triphosphate hydrolases"/>
    <property type="match status" value="1"/>
</dbReference>
<evidence type="ECO:0000313" key="7">
    <source>
        <dbReference type="Proteomes" id="UP001550628"/>
    </source>
</evidence>
<dbReference type="PANTHER" id="PTHR43335:SF4">
    <property type="entry name" value="ABC TRANSPORTER, ATP-BINDING PROTEIN"/>
    <property type="match status" value="1"/>
</dbReference>
<keyword evidence="4 6" id="KW-0067">ATP-binding</keyword>
<keyword evidence="7" id="KW-1185">Reference proteome</keyword>
<dbReference type="InterPro" id="IPR003593">
    <property type="entry name" value="AAA+_ATPase"/>
</dbReference>
<evidence type="ECO:0000256" key="2">
    <source>
        <dbReference type="ARBA" id="ARBA00022448"/>
    </source>
</evidence>
<gene>
    <name evidence="6" type="ORF">ABZ510_10935</name>
</gene>
<dbReference type="PROSITE" id="PS50893">
    <property type="entry name" value="ABC_TRANSPORTER_2"/>
    <property type="match status" value="1"/>
</dbReference>
<dbReference type="CDD" id="cd03230">
    <property type="entry name" value="ABC_DR_subfamily_A"/>
    <property type="match status" value="1"/>
</dbReference>
<dbReference type="PANTHER" id="PTHR43335">
    <property type="entry name" value="ABC TRANSPORTER, ATP-BINDING PROTEIN"/>
    <property type="match status" value="1"/>
</dbReference>
<dbReference type="InterPro" id="IPR027417">
    <property type="entry name" value="P-loop_NTPase"/>
</dbReference>
<dbReference type="Gene3D" id="3.40.50.300">
    <property type="entry name" value="P-loop containing nucleotide triphosphate hydrolases"/>
    <property type="match status" value="1"/>
</dbReference>
<dbReference type="RefSeq" id="WP_030519716.1">
    <property type="nucleotide sequence ID" value="NZ_JBEYBD010000004.1"/>
</dbReference>
<keyword evidence="3" id="KW-0547">Nucleotide-binding</keyword>
<dbReference type="SMART" id="SM00382">
    <property type="entry name" value="AAA"/>
    <property type="match status" value="1"/>
</dbReference>
<evidence type="ECO:0000256" key="1">
    <source>
        <dbReference type="ARBA" id="ARBA00005417"/>
    </source>
</evidence>
<dbReference type="Pfam" id="PF00005">
    <property type="entry name" value="ABC_tran"/>
    <property type="match status" value="1"/>
</dbReference>
<sequence length="295" mass="32248">MIELTGLGKSYRSTVALDEVTLRVTAGVIFGYVGPNGAGKTTTIRILAGLMRPTRGSARICGADTVRERKRAQRNLGYLPGQFVAYPDLTAEQYLGYLAHLHGGVDPKVRRGIADRLDLDVTTRIGAMSHGNRQKVGIVAAFMTEPPVVLLDEPTSGLDPLVQREFLAMAREVRDSGRTVFLSSHVLSEVEAVADTVGMLRKGRLIEVRSVAEFTGRTVRHLDLTFAGPAPAPTVLRDLPGVRHVYRGPDRHRVEVEMDGSTAELVKAIAPYDVIDLVSREPDLEEVFLGYYGQD</sequence>
<comment type="similarity">
    <text evidence="1">Belongs to the ABC transporter superfamily.</text>
</comment>
<dbReference type="GO" id="GO:0005524">
    <property type="term" value="F:ATP binding"/>
    <property type="evidence" value="ECO:0007669"/>
    <property type="project" value="UniProtKB-KW"/>
</dbReference>
<dbReference type="GeneID" id="96242489"/>
<proteinExistence type="inferred from homology"/>
<dbReference type="InterPro" id="IPR017871">
    <property type="entry name" value="ABC_transporter-like_CS"/>
</dbReference>
<keyword evidence="2" id="KW-0813">Transport</keyword>
<accession>A0ABV2WN97</accession>
<dbReference type="Proteomes" id="UP001550628">
    <property type="component" value="Unassembled WGS sequence"/>
</dbReference>
<evidence type="ECO:0000313" key="6">
    <source>
        <dbReference type="EMBL" id="MEU1952367.1"/>
    </source>
</evidence>
<organism evidence="6 7">
    <name type="scientific">Nocardia rhamnosiphila</name>
    <dbReference type="NCBI Taxonomy" id="426716"/>
    <lineage>
        <taxon>Bacteria</taxon>
        <taxon>Bacillati</taxon>
        <taxon>Actinomycetota</taxon>
        <taxon>Actinomycetes</taxon>
        <taxon>Mycobacteriales</taxon>
        <taxon>Nocardiaceae</taxon>
        <taxon>Nocardia</taxon>
    </lineage>
</organism>
<comment type="caution">
    <text evidence="6">The sequence shown here is derived from an EMBL/GenBank/DDBJ whole genome shotgun (WGS) entry which is preliminary data.</text>
</comment>
<dbReference type="EMBL" id="JBEYBF010000006">
    <property type="protein sequence ID" value="MEU1952367.1"/>
    <property type="molecule type" value="Genomic_DNA"/>
</dbReference>
<name>A0ABV2WN97_9NOCA</name>
<dbReference type="PROSITE" id="PS00211">
    <property type="entry name" value="ABC_TRANSPORTER_1"/>
    <property type="match status" value="1"/>
</dbReference>
<dbReference type="InterPro" id="IPR003439">
    <property type="entry name" value="ABC_transporter-like_ATP-bd"/>
</dbReference>
<protein>
    <submittedName>
        <fullName evidence="6">ABC transporter ATP-binding protein</fullName>
    </submittedName>
</protein>
<reference evidence="6 7" key="1">
    <citation type="submission" date="2024-06" db="EMBL/GenBank/DDBJ databases">
        <title>The Natural Products Discovery Center: Release of the First 8490 Sequenced Strains for Exploring Actinobacteria Biosynthetic Diversity.</title>
        <authorList>
            <person name="Kalkreuter E."/>
            <person name="Kautsar S.A."/>
            <person name="Yang D."/>
            <person name="Bader C.D."/>
            <person name="Teijaro C.N."/>
            <person name="Fluegel L."/>
            <person name="Davis C.M."/>
            <person name="Simpson J.R."/>
            <person name="Lauterbach L."/>
            <person name="Steele A.D."/>
            <person name="Gui C."/>
            <person name="Meng S."/>
            <person name="Li G."/>
            <person name="Viehrig K."/>
            <person name="Ye F."/>
            <person name="Su P."/>
            <person name="Kiefer A.F."/>
            <person name="Nichols A."/>
            <person name="Cepeda A.J."/>
            <person name="Yan W."/>
            <person name="Fan B."/>
            <person name="Jiang Y."/>
            <person name="Adhikari A."/>
            <person name="Zheng C.-J."/>
            <person name="Schuster L."/>
            <person name="Cowan T.M."/>
            <person name="Smanski M.J."/>
            <person name="Chevrette M.G."/>
            <person name="De Carvalho L.P.S."/>
            <person name="Shen B."/>
        </authorList>
    </citation>
    <scope>NUCLEOTIDE SEQUENCE [LARGE SCALE GENOMIC DNA]</scope>
    <source>
        <strain evidence="6 7">NPDC019708</strain>
    </source>
</reference>
<evidence type="ECO:0000256" key="4">
    <source>
        <dbReference type="ARBA" id="ARBA00022840"/>
    </source>
</evidence>
<evidence type="ECO:0000259" key="5">
    <source>
        <dbReference type="PROSITE" id="PS50893"/>
    </source>
</evidence>